<reference evidence="1" key="2">
    <citation type="journal article" date="2009" name="Appl. Environ. Microbiol.">
        <title>Three genomes from the phylum Acidobacteria provide insight into the lifestyles of these microorganisms in soils.</title>
        <authorList>
            <person name="Ward N.L."/>
            <person name="Challacombe J.F."/>
            <person name="Janssen P.H."/>
            <person name="Henrissat B."/>
            <person name="Coutinho P.M."/>
            <person name="Wu M."/>
            <person name="Xie G."/>
            <person name="Haft D.H."/>
            <person name="Sait M."/>
            <person name="Badger J."/>
            <person name="Barabote R.D."/>
            <person name="Bradley B."/>
            <person name="Brettin T.S."/>
            <person name="Brinkac L.M."/>
            <person name="Bruce D."/>
            <person name="Creasy T."/>
            <person name="Daugherty S.C."/>
            <person name="Davidsen T.M."/>
            <person name="DeBoy R.T."/>
            <person name="Detter J.C."/>
            <person name="Dodson R.J."/>
            <person name="Durkin A.S."/>
            <person name="Ganapathy A."/>
            <person name="Gwinn-Giglio M."/>
            <person name="Han C.S."/>
            <person name="Khouri H."/>
            <person name="Kiss H."/>
            <person name="Kothari S.P."/>
            <person name="Madupu R."/>
            <person name="Nelson K.E."/>
            <person name="Nelson W.C."/>
            <person name="Paulsen I."/>
            <person name="Penn K."/>
            <person name="Ren Q."/>
            <person name="Rosovitz M.J."/>
            <person name="Selengut J.D."/>
            <person name="Shrivastava S."/>
            <person name="Sullivan S.A."/>
            <person name="Tapia R."/>
            <person name="Thompson L.S."/>
            <person name="Watkins K.L."/>
            <person name="Yang Q."/>
            <person name="Yu C."/>
            <person name="Zafar N."/>
            <person name="Zhou L."/>
            <person name="Kuske C.R."/>
        </authorList>
    </citation>
    <scope>NUCLEOTIDE SEQUENCE [LARGE SCALE GENOMIC DNA]</scope>
    <source>
        <strain evidence="1">Ellin345</strain>
    </source>
</reference>
<dbReference type="EnsemblBacteria" id="ABF40059">
    <property type="protein sequence ID" value="ABF40059"/>
    <property type="gene ID" value="Acid345_1056"/>
</dbReference>
<reference evidence="1" key="1">
    <citation type="submission" date="2006-04" db="EMBL/GenBank/DDBJ databases">
        <title>Complete sequence of Candidatus Koribacter versatilis Ellin345.</title>
        <authorList>
            <consortium name="US DOE Joint Genome Institute"/>
            <person name="Copeland A."/>
            <person name="Lucas S."/>
            <person name="Lapidus A."/>
            <person name="Barry K."/>
            <person name="Detter J.C."/>
            <person name="Glavina del Rio T."/>
            <person name="Hammon N."/>
            <person name="Israni S."/>
            <person name="Dalin E."/>
            <person name="Tice H."/>
            <person name="Pitluck S."/>
            <person name="Brettin T."/>
            <person name="Bruce D."/>
            <person name="Han C."/>
            <person name="Tapia R."/>
            <person name="Kiss H."/>
            <person name="Gilna P."/>
            <person name="Schmutz J."/>
            <person name="Larimer F."/>
            <person name="Land M."/>
            <person name="Hauser L."/>
            <person name="Kyrpides N."/>
            <person name="Lykidis A."/>
            <person name="Kuske C."/>
            <person name="Janssen P.H."/>
            <person name="Richardson P."/>
        </authorList>
    </citation>
    <scope>NUCLEOTIDE SEQUENCE</scope>
    <source>
        <strain evidence="1">Ellin345</strain>
    </source>
</reference>
<keyword evidence="2" id="KW-1185">Reference proteome</keyword>
<dbReference type="AlphaFoldDB" id="Q1ISU1"/>
<dbReference type="KEGG" id="aba:Acid345_1056"/>
<dbReference type="Proteomes" id="UP000002432">
    <property type="component" value="Chromosome"/>
</dbReference>
<accession>Q1ISU1</accession>
<proteinExistence type="predicted"/>
<gene>
    <name evidence="1" type="ordered locus">Acid345_1056</name>
</gene>
<dbReference type="STRING" id="204669.Acid345_1056"/>
<dbReference type="EMBL" id="CP000360">
    <property type="protein sequence ID" value="ABF40059.1"/>
    <property type="molecule type" value="Genomic_DNA"/>
</dbReference>
<name>Q1ISU1_KORVE</name>
<dbReference type="HOGENOM" id="CLU_2508390_0_0_0"/>
<sequence length="85" mass="9402">MTAVLCKCGRAHGVLEFRVLKLRMHHAQMPSRRELIMPLTRLQNGQMVASCCSEPLCDMLGAPILSSDVSTIKFANIVDEEEDAS</sequence>
<evidence type="ECO:0000313" key="2">
    <source>
        <dbReference type="Proteomes" id="UP000002432"/>
    </source>
</evidence>
<evidence type="ECO:0000313" key="1">
    <source>
        <dbReference type="EMBL" id="ABF40059.1"/>
    </source>
</evidence>
<organism evidence="1 2">
    <name type="scientific">Koribacter versatilis (strain Ellin345)</name>
    <dbReference type="NCBI Taxonomy" id="204669"/>
    <lineage>
        <taxon>Bacteria</taxon>
        <taxon>Pseudomonadati</taxon>
        <taxon>Acidobacteriota</taxon>
        <taxon>Terriglobia</taxon>
        <taxon>Terriglobales</taxon>
        <taxon>Candidatus Korobacteraceae</taxon>
        <taxon>Candidatus Korobacter</taxon>
    </lineage>
</organism>
<protein>
    <submittedName>
        <fullName evidence="1">Uncharacterized protein</fullName>
    </submittedName>
</protein>